<evidence type="ECO:0000313" key="9">
    <source>
        <dbReference type="Proteomes" id="UP000243778"/>
    </source>
</evidence>
<dbReference type="PROSITE" id="PS00149">
    <property type="entry name" value="SULFATASE_2"/>
    <property type="match status" value="1"/>
</dbReference>
<keyword evidence="4" id="KW-0106">Calcium</keyword>
<keyword evidence="9" id="KW-1185">Reference proteome</keyword>
<dbReference type="GO" id="GO:0046872">
    <property type="term" value="F:metal ion binding"/>
    <property type="evidence" value="ECO:0007669"/>
    <property type="project" value="UniProtKB-KW"/>
</dbReference>
<reference evidence="9" key="1">
    <citation type="submission" date="2016-10" db="EMBL/GenBank/DDBJ databases">
        <authorList>
            <person name="Varghese N."/>
            <person name="Submissions S."/>
        </authorList>
    </citation>
    <scope>NUCLEOTIDE SEQUENCE [LARGE SCALE GENOMIC DNA]</scope>
    <source>
        <strain evidence="9">NRRL B-59562</strain>
    </source>
</reference>
<dbReference type="GO" id="GO:0004065">
    <property type="term" value="F:arylsulfatase activity"/>
    <property type="evidence" value="ECO:0007669"/>
    <property type="project" value="TreeGrafter"/>
</dbReference>
<gene>
    <name evidence="8" type="ORF">SAMN05216287_0111</name>
</gene>
<dbReference type="Gene3D" id="3.40.720.10">
    <property type="entry name" value="Alkaline Phosphatase, subunit A"/>
    <property type="match status" value="1"/>
</dbReference>
<keyword evidence="3" id="KW-0378">Hydrolase</keyword>
<keyword evidence="6" id="KW-0732">Signal</keyword>
<evidence type="ECO:0000256" key="3">
    <source>
        <dbReference type="ARBA" id="ARBA00022801"/>
    </source>
</evidence>
<keyword evidence="5" id="KW-0472">Membrane</keyword>
<evidence type="ECO:0000256" key="6">
    <source>
        <dbReference type="SAM" id="SignalP"/>
    </source>
</evidence>
<name>A0A1H2QPV0_9PSED</name>
<dbReference type="PROSITE" id="PS00523">
    <property type="entry name" value="SULFATASE_1"/>
    <property type="match status" value="1"/>
</dbReference>
<dbReference type="InterPro" id="IPR024607">
    <property type="entry name" value="Sulfatase_CS"/>
</dbReference>
<feature type="transmembrane region" description="Helical" evidence="5">
    <location>
        <begin position="635"/>
        <end position="654"/>
    </location>
</feature>
<keyword evidence="5" id="KW-0812">Transmembrane</keyword>
<feature type="transmembrane region" description="Helical" evidence="5">
    <location>
        <begin position="587"/>
        <end position="605"/>
    </location>
</feature>
<dbReference type="InterPro" id="IPR050738">
    <property type="entry name" value="Sulfatase"/>
</dbReference>
<dbReference type="InterPro" id="IPR000917">
    <property type="entry name" value="Sulfatase_N"/>
</dbReference>
<evidence type="ECO:0000259" key="7">
    <source>
        <dbReference type="Pfam" id="PF00884"/>
    </source>
</evidence>
<dbReference type="PANTHER" id="PTHR42693">
    <property type="entry name" value="ARYLSULFATASE FAMILY MEMBER"/>
    <property type="match status" value="1"/>
</dbReference>
<comment type="similarity">
    <text evidence="1">Belongs to the sulfatase family.</text>
</comment>
<dbReference type="OrthoDB" id="9803751at2"/>
<dbReference type="Proteomes" id="UP000243778">
    <property type="component" value="Unassembled WGS sequence"/>
</dbReference>
<proteinExistence type="inferred from homology"/>
<feature type="chain" id="PRO_5017234026" evidence="6">
    <location>
        <begin position="29"/>
        <end position="667"/>
    </location>
</feature>
<keyword evidence="2" id="KW-0479">Metal-binding</keyword>
<dbReference type="SUPFAM" id="SSF53649">
    <property type="entry name" value="Alkaline phosphatase-like"/>
    <property type="match status" value="1"/>
</dbReference>
<dbReference type="InterPro" id="IPR017850">
    <property type="entry name" value="Alkaline_phosphatase_core_sf"/>
</dbReference>
<evidence type="ECO:0000256" key="4">
    <source>
        <dbReference type="ARBA" id="ARBA00022837"/>
    </source>
</evidence>
<feature type="signal peptide" evidence="6">
    <location>
        <begin position="1"/>
        <end position="28"/>
    </location>
</feature>
<evidence type="ECO:0000313" key="8">
    <source>
        <dbReference type="EMBL" id="SDW08910.1"/>
    </source>
</evidence>
<dbReference type="EMBL" id="FNNU01000001">
    <property type="protein sequence ID" value="SDW08910.1"/>
    <property type="molecule type" value="Genomic_DNA"/>
</dbReference>
<dbReference type="Pfam" id="PF00884">
    <property type="entry name" value="Sulfatase"/>
    <property type="match status" value="1"/>
</dbReference>
<feature type="domain" description="Sulfatase N-terminal" evidence="7">
    <location>
        <begin position="36"/>
        <end position="440"/>
    </location>
</feature>
<dbReference type="RefSeq" id="WP_090223694.1">
    <property type="nucleotide sequence ID" value="NZ_FNNU01000001.1"/>
</dbReference>
<accession>A0A1H2QPV0</accession>
<feature type="transmembrane region" description="Helical" evidence="5">
    <location>
        <begin position="611"/>
        <end position="628"/>
    </location>
</feature>
<feature type="transmembrane region" description="Helical" evidence="5">
    <location>
        <begin position="551"/>
        <end position="575"/>
    </location>
</feature>
<keyword evidence="5" id="KW-1133">Transmembrane helix</keyword>
<dbReference type="PANTHER" id="PTHR42693:SF33">
    <property type="entry name" value="ARYLSULFATASE"/>
    <property type="match status" value="1"/>
</dbReference>
<evidence type="ECO:0000256" key="5">
    <source>
        <dbReference type="SAM" id="Phobius"/>
    </source>
</evidence>
<dbReference type="CDD" id="cd16025">
    <property type="entry name" value="PAS_like"/>
    <property type="match status" value="1"/>
</dbReference>
<evidence type="ECO:0000256" key="2">
    <source>
        <dbReference type="ARBA" id="ARBA00022723"/>
    </source>
</evidence>
<dbReference type="AlphaFoldDB" id="A0A1H2QPV0"/>
<dbReference type="STRING" id="1007099.SAMN05216287_0111"/>
<evidence type="ECO:0000256" key="1">
    <source>
        <dbReference type="ARBA" id="ARBA00008779"/>
    </source>
</evidence>
<dbReference type="Gene3D" id="3.30.1120.10">
    <property type="match status" value="1"/>
</dbReference>
<sequence length="667" mass="73250">MFIARSRVTPYLLVLCTALASLVNVSYAAEGGAKPPNVLIIVADDMGYTDIGAFGGSDIHTPNIDRLASSGVRLSNFHTLPTCAPARSVLLTGVDNHVSGIGSQVISGDQVGQPGYEGHLNERVVTLAEILAQHGYRTYHAGKWHLGDEPRYGPSQRGFQESFALMPGGASHYADARPLHPAEPTLYVHDGKVVDTLPDDFYSTRDYTNWLVQWLERDRGSDKPFFAYLAYTAPHDPLQAPADYIAKYRGVYDAGYEALRQKRFSQLQALGLIDKEQTLAAWPDVIARWDSLSDGERANSRRDMEVYAAMIDFMDEQIGRVLDLLERQGELGNTLVLFMSDNGANGAPAKVYSTHTQRYHDTFDNSLQNRGARGSFISQGAGWATASTAAFNLFKFFVYEGGIRTPAIVKPVGEPGTGQIISTFTHIRDVVPTVLALVGIEHPAQRNLALAAPEGRSWLPLLRGRPDEMQPLKDVGYEVHGSRAYIDGDWKAVLTPMPLGSGMWQLFDLRTDPGETRDLAGQYPERLEALRKDQAAYEQAHGVIYSPPGGIGVAIVLFKGLVLFAFVLVAGQSLVALKGRRSGRASLMASGFYVLSKLVLLGLVFTVWRNPALLALMCMSVLDMAMAFRSPRRGWRLGLALVLLLVLTVLWLMGTDLGLKMFLREYA</sequence>
<protein>
    <submittedName>
        <fullName evidence="8">Arylsulfatase</fullName>
    </submittedName>
</protein>
<organism evidence="8 9">
    <name type="scientific">Pseudomonas kuykendallii</name>
    <dbReference type="NCBI Taxonomy" id="1007099"/>
    <lineage>
        <taxon>Bacteria</taxon>
        <taxon>Pseudomonadati</taxon>
        <taxon>Pseudomonadota</taxon>
        <taxon>Gammaproteobacteria</taxon>
        <taxon>Pseudomonadales</taxon>
        <taxon>Pseudomonadaceae</taxon>
        <taxon>Pseudomonas</taxon>
    </lineage>
</organism>